<gene>
    <name evidence="2" type="ORF">C3744_28420</name>
</gene>
<feature type="transmembrane region" description="Helical" evidence="1">
    <location>
        <begin position="59"/>
        <end position="78"/>
    </location>
</feature>
<dbReference type="EMBL" id="PQWM01000060">
    <property type="protein sequence ID" value="RDZ06623.1"/>
    <property type="molecule type" value="Genomic_DNA"/>
</dbReference>
<dbReference type="Proteomes" id="UP000256519">
    <property type="component" value="Unassembled WGS sequence"/>
</dbReference>
<dbReference type="RefSeq" id="WP_116078674.1">
    <property type="nucleotide sequence ID" value="NZ_CP187634.1"/>
</dbReference>
<organism evidence="2 3">
    <name type="scientific">Priestia megaterium</name>
    <name type="common">Bacillus megaterium</name>
    <dbReference type="NCBI Taxonomy" id="1404"/>
    <lineage>
        <taxon>Bacteria</taxon>
        <taxon>Bacillati</taxon>
        <taxon>Bacillota</taxon>
        <taxon>Bacilli</taxon>
        <taxon>Bacillales</taxon>
        <taxon>Bacillaceae</taxon>
        <taxon>Priestia</taxon>
    </lineage>
</organism>
<protein>
    <submittedName>
        <fullName evidence="2">Uncharacterized protein</fullName>
    </submittedName>
</protein>
<proteinExistence type="predicted"/>
<evidence type="ECO:0000256" key="1">
    <source>
        <dbReference type="SAM" id="Phobius"/>
    </source>
</evidence>
<keyword evidence="1" id="KW-0812">Transmembrane</keyword>
<evidence type="ECO:0000313" key="2">
    <source>
        <dbReference type="EMBL" id="RDZ06623.1"/>
    </source>
</evidence>
<accession>A0A3D8WU80</accession>
<dbReference type="AlphaFoldDB" id="A0A3D8WU80"/>
<keyword evidence="1" id="KW-1133">Transmembrane helix</keyword>
<feature type="transmembrane region" description="Helical" evidence="1">
    <location>
        <begin position="33"/>
        <end position="53"/>
    </location>
</feature>
<evidence type="ECO:0000313" key="3">
    <source>
        <dbReference type="Proteomes" id="UP000256519"/>
    </source>
</evidence>
<reference evidence="2 3" key="1">
    <citation type="journal article" date="2018" name="Appl. Environ. Microbiol.">
        <title>Antimicrobial susceptibility testing and tentative epidemiological cut-off values of five Bacillus species relevant for use as animal feed additives or for plant protection.</title>
        <authorList>
            <person name="Agerso Y."/>
            <person name="Stuer-Lauridsen B."/>
            <person name="Bjerre K."/>
            <person name="Jensen M.G."/>
            <person name="Johansen E."/>
            <person name="Bennedsen M."/>
            <person name="Brockmann E."/>
            <person name="Nielsen B."/>
        </authorList>
    </citation>
    <scope>NUCLEOTIDE SEQUENCE [LARGE SCALE GENOMIC DNA]</scope>
    <source>
        <strain evidence="2 3">CHCC20162</strain>
    </source>
</reference>
<keyword evidence="1" id="KW-0472">Membrane</keyword>
<comment type="caution">
    <text evidence="2">The sequence shown here is derived from an EMBL/GenBank/DDBJ whole genome shotgun (WGS) entry which is preliminary data.</text>
</comment>
<name>A0A3D8WU80_PRIMG</name>
<sequence length="103" mass="12196">MNPTHNNLESIKREEGQKQLLERNLEAHRSRKWIINLIFAVSLLVAVLCFCFQVPQAVIITVILLFICTIIKIIHKALDKKIELRLKRIKQEQRKSIFKMNKF</sequence>